<evidence type="ECO:0000313" key="2">
    <source>
        <dbReference type="EMBL" id="KAK2958966.1"/>
    </source>
</evidence>
<feature type="region of interest" description="Disordered" evidence="1">
    <location>
        <begin position="1"/>
        <end position="22"/>
    </location>
</feature>
<proteinExistence type="predicted"/>
<dbReference type="EMBL" id="JARBJD010000033">
    <property type="protein sequence ID" value="KAK2958966.1"/>
    <property type="molecule type" value="Genomic_DNA"/>
</dbReference>
<protein>
    <submittedName>
        <fullName evidence="2">Uncharacterized protein</fullName>
    </submittedName>
</protein>
<gene>
    <name evidence="2" type="ORF">BLNAU_5982</name>
</gene>
<sequence>MLPTQTQSTLINSSGTDHTSDGLAEEFRRCESEFKSGDETVHFKIAQSILNILSSESSKMKERSEIGIRSGLLERFSERLSSTCPSPLSAILSSVIGVMVTSKVLGRMSSSLIGCSFVNMSSIGSSRQPCRPHLNQKMLGCALSLTSSHLSGSTIRDMNNGGSVLGSNSSFSSLLSSPNTNPEPTITYPNGTSTSCVDDGSVFEFDGRDTIFDEDKHLSSHSQEEEEGRLNTFRIVQSERPL</sequence>
<evidence type="ECO:0000256" key="1">
    <source>
        <dbReference type="SAM" id="MobiDB-lite"/>
    </source>
</evidence>
<name>A0ABQ9Y5F2_9EUKA</name>
<comment type="caution">
    <text evidence="2">The sequence shown here is derived from an EMBL/GenBank/DDBJ whole genome shotgun (WGS) entry which is preliminary data.</text>
</comment>
<feature type="compositionally biased region" description="Polar residues" evidence="1">
    <location>
        <begin position="178"/>
        <end position="192"/>
    </location>
</feature>
<evidence type="ECO:0000313" key="3">
    <source>
        <dbReference type="Proteomes" id="UP001281761"/>
    </source>
</evidence>
<feature type="compositionally biased region" description="Polar residues" evidence="1">
    <location>
        <begin position="1"/>
        <end position="17"/>
    </location>
</feature>
<feature type="region of interest" description="Disordered" evidence="1">
    <location>
        <begin position="172"/>
        <end position="192"/>
    </location>
</feature>
<reference evidence="2 3" key="1">
    <citation type="journal article" date="2022" name="bioRxiv">
        <title>Genomics of Preaxostyla Flagellates Illuminates Evolutionary Transitions and the Path Towards Mitochondrial Loss.</title>
        <authorList>
            <person name="Novak L.V.F."/>
            <person name="Treitli S.C."/>
            <person name="Pyrih J."/>
            <person name="Halakuc P."/>
            <person name="Pipaliya S.V."/>
            <person name="Vacek V."/>
            <person name="Brzon O."/>
            <person name="Soukal P."/>
            <person name="Eme L."/>
            <person name="Dacks J.B."/>
            <person name="Karnkowska A."/>
            <person name="Elias M."/>
            <person name="Hampl V."/>
        </authorList>
    </citation>
    <scope>NUCLEOTIDE SEQUENCE [LARGE SCALE GENOMIC DNA]</scope>
    <source>
        <strain evidence="2">NAU3</strain>
        <tissue evidence="2">Gut</tissue>
    </source>
</reference>
<accession>A0ABQ9Y5F2</accession>
<dbReference type="Proteomes" id="UP001281761">
    <property type="component" value="Unassembled WGS sequence"/>
</dbReference>
<keyword evidence="3" id="KW-1185">Reference proteome</keyword>
<organism evidence="2 3">
    <name type="scientific">Blattamonas nauphoetae</name>
    <dbReference type="NCBI Taxonomy" id="2049346"/>
    <lineage>
        <taxon>Eukaryota</taxon>
        <taxon>Metamonada</taxon>
        <taxon>Preaxostyla</taxon>
        <taxon>Oxymonadida</taxon>
        <taxon>Blattamonas</taxon>
    </lineage>
</organism>